<evidence type="ECO:0000256" key="1">
    <source>
        <dbReference type="SAM" id="MobiDB-lite"/>
    </source>
</evidence>
<proteinExistence type="predicted"/>
<feature type="compositionally biased region" description="Basic and acidic residues" evidence="1">
    <location>
        <begin position="17"/>
        <end position="27"/>
    </location>
</feature>
<dbReference type="Proteomes" id="UP001314263">
    <property type="component" value="Unassembled WGS sequence"/>
</dbReference>
<comment type="caution">
    <text evidence="3">The sequence shown here is derived from an EMBL/GenBank/DDBJ whole genome shotgun (WGS) entry which is preliminary data.</text>
</comment>
<keyword evidence="4" id="KW-1185">Reference proteome</keyword>
<name>A0AAV1IAY3_9CHLO</name>
<reference evidence="3 4" key="1">
    <citation type="submission" date="2023-10" db="EMBL/GenBank/DDBJ databases">
        <authorList>
            <person name="Maclean D."/>
            <person name="Macfadyen A."/>
        </authorList>
    </citation>
    <scope>NUCLEOTIDE SEQUENCE [LARGE SCALE GENOMIC DNA]</scope>
</reference>
<evidence type="ECO:0000313" key="4">
    <source>
        <dbReference type="Proteomes" id="UP001314263"/>
    </source>
</evidence>
<sequence length="199" mass="21778">MEQLEQVLKDATATNKRNSEALDEHGQRSDALLAQIGHLQQLVQSNHSGLSDEGKKARIAPGTSFKDNGPQKLYSRTLPLVEGLEAVEAQAALMVANPTPEGIERLYETVQSAMKIAYGLLKFPQIADTQGYPVAEAHFQLIIGTDDEAAKQLSLAIFFFIFFLVGGRKLTCPSMPILSATRKTDKANHRRVAGPQHIL</sequence>
<feature type="region of interest" description="Disordered" evidence="1">
    <location>
        <begin position="1"/>
        <end position="27"/>
    </location>
</feature>
<evidence type="ECO:0000313" key="2">
    <source>
        <dbReference type="EMBL" id="CAK0783370.1"/>
    </source>
</evidence>
<evidence type="ECO:0000313" key="3">
    <source>
        <dbReference type="EMBL" id="CAK0783372.1"/>
    </source>
</evidence>
<protein>
    <submittedName>
        <fullName evidence="3">Uncharacterized protein</fullName>
    </submittedName>
</protein>
<dbReference type="EMBL" id="CAUYUE010000008">
    <property type="protein sequence ID" value="CAK0783372.1"/>
    <property type="molecule type" value="Genomic_DNA"/>
</dbReference>
<organism evidence="3 4">
    <name type="scientific">Coccomyxa viridis</name>
    <dbReference type="NCBI Taxonomy" id="1274662"/>
    <lineage>
        <taxon>Eukaryota</taxon>
        <taxon>Viridiplantae</taxon>
        <taxon>Chlorophyta</taxon>
        <taxon>core chlorophytes</taxon>
        <taxon>Trebouxiophyceae</taxon>
        <taxon>Trebouxiophyceae incertae sedis</taxon>
        <taxon>Coccomyxaceae</taxon>
        <taxon>Coccomyxa</taxon>
    </lineage>
</organism>
<dbReference type="EMBL" id="CAUYUE010000008">
    <property type="protein sequence ID" value="CAK0783370.1"/>
    <property type="molecule type" value="Genomic_DNA"/>
</dbReference>
<gene>
    <name evidence="2" type="ORF">CVIRNUC_006569</name>
    <name evidence="3" type="ORF">CVIRNUC_006571</name>
</gene>
<accession>A0AAV1IAY3</accession>
<dbReference type="AlphaFoldDB" id="A0AAV1IAY3"/>